<feature type="region of interest" description="Disordered" evidence="1">
    <location>
        <begin position="1"/>
        <end position="86"/>
    </location>
</feature>
<accession>A0A061R324</accession>
<feature type="compositionally biased region" description="Low complexity" evidence="1">
    <location>
        <begin position="16"/>
        <end position="31"/>
    </location>
</feature>
<evidence type="ECO:0000313" key="2">
    <source>
        <dbReference type="EMBL" id="JAC66388.1"/>
    </source>
</evidence>
<name>A0A061R324_9CHLO</name>
<sequence length="86" mass="8880">PQYYQMPPGMGGWAGPIQQMPPHQQTQQQPPHSVGGQAGAQVKPRPQNKVANTGPSTGREASLASEASGSGNMPRTGSWNAMGGGQ</sequence>
<feature type="compositionally biased region" description="Low complexity" evidence="1">
    <location>
        <begin position="60"/>
        <end position="71"/>
    </location>
</feature>
<feature type="non-terminal residue" evidence="2">
    <location>
        <position position="1"/>
    </location>
</feature>
<dbReference type="EMBL" id="GBEZ01020266">
    <property type="protein sequence ID" value="JAC66388.1"/>
    <property type="molecule type" value="Transcribed_RNA"/>
</dbReference>
<gene>
    <name evidence="2" type="ORF">TSPGSL018_13796</name>
</gene>
<feature type="non-terminal residue" evidence="2">
    <location>
        <position position="86"/>
    </location>
</feature>
<evidence type="ECO:0000256" key="1">
    <source>
        <dbReference type="SAM" id="MobiDB-lite"/>
    </source>
</evidence>
<organism evidence="2">
    <name type="scientific">Tetraselmis sp. GSL018</name>
    <dbReference type="NCBI Taxonomy" id="582737"/>
    <lineage>
        <taxon>Eukaryota</taxon>
        <taxon>Viridiplantae</taxon>
        <taxon>Chlorophyta</taxon>
        <taxon>core chlorophytes</taxon>
        <taxon>Chlorodendrophyceae</taxon>
        <taxon>Chlorodendrales</taxon>
        <taxon>Chlorodendraceae</taxon>
        <taxon>Tetraselmis</taxon>
    </lineage>
</organism>
<proteinExistence type="predicted"/>
<dbReference type="AlphaFoldDB" id="A0A061R324"/>
<protein>
    <submittedName>
        <fullName evidence="2">Uncharacterized protein</fullName>
    </submittedName>
</protein>
<reference evidence="2" key="1">
    <citation type="submission" date="2014-05" db="EMBL/GenBank/DDBJ databases">
        <title>The transcriptome of the halophilic microalga Tetraselmis sp. GSL018 isolated from the Great Salt Lake, Utah.</title>
        <authorList>
            <person name="Jinkerson R.E."/>
            <person name="D'Adamo S."/>
            <person name="Posewitz M.C."/>
        </authorList>
    </citation>
    <scope>NUCLEOTIDE SEQUENCE</scope>
    <source>
        <strain evidence="2">GSL018</strain>
    </source>
</reference>